<evidence type="ECO:0000259" key="1">
    <source>
        <dbReference type="Pfam" id="PF01370"/>
    </source>
</evidence>
<dbReference type="Pfam" id="PF01370">
    <property type="entry name" value="Epimerase"/>
    <property type="match status" value="1"/>
</dbReference>
<dbReference type="PANTHER" id="PTHR12126">
    <property type="entry name" value="NADH-UBIQUINONE OXIDOREDUCTASE 39 KDA SUBUNIT-RELATED"/>
    <property type="match status" value="1"/>
</dbReference>
<proteinExistence type="predicted"/>
<dbReference type="Gene3D" id="3.40.50.720">
    <property type="entry name" value="NAD(P)-binding Rossmann-like Domain"/>
    <property type="match status" value="1"/>
</dbReference>
<dbReference type="AlphaFoldDB" id="A0A4Q7NHZ0"/>
<feature type="domain" description="NAD-dependent epimerase/dehydratase" evidence="1">
    <location>
        <begin position="8"/>
        <end position="219"/>
    </location>
</feature>
<dbReference type="GO" id="GO:0044877">
    <property type="term" value="F:protein-containing complex binding"/>
    <property type="evidence" value="ECO:0007669"/>
    <property type="project" value="TreeGrafter"/>
</dbReference>
<comment type="caution">
    <text evidence="2">The sequence shown here is derived from an EMBL/GenBank/DDBJ whole genome shotgun (WGS) entry which is preliminary data.</text>
</comment>
<dbReference type="InterPro" id="IPR036291">
    <property type="entry name" value="NAD(P)-bd_dom_sf"/>
</dbReference>
<dbReference type="Proteomes" id="UP000292445">
    <property type="component" value="Unassembled WGS sequence"/>
</dbReference>
<sequence length="325" mass="35258">MTMIYPRILVLGGSGFIGSHLVARLAAQGRKLLVPTRRYMSARHLLPLPTVDIAQADLSDDATLNRLVQGCDAVINLIGTLHGERGTPYGKTFRKLHVELPERLARACVAHGVTRMLHMSALGADSHGASMYQRSKGDGETAVRGVFDAWPQGALTIFRPSVVFGPDDRFLNTFAALARCFPVLPVAGGSARLQPIYVGDLTEAMVNALGDHRTYGKTYAVAGPQAYTLRDLVEKAAAWSGHPRRVLPLPMGLGKLQAAAMEMLPGTPLITRDNLDTLTRDAVLDGPLAPELGIHPSSLEALAPDYLGQGEHTRFDMFRMRHGRR</sequence>
<organism evidence="2 3">
    <name type="scientific">Pigmentiphaga kullae</name>
    <dbReference type="NCBI Taxonomy" id="151784"/>
    <lineage>
        <taxon>Bacteria</taxon>
        <taxon>Pseudomonadati</taxon>
        <taxon>Pseudomonadota</taxon>
        <taxon>Betaproteobacteria</taxon>
        <taxon>Burkholderiales</taxon>
        <taxon>Alcaligenaceae</taxon>
        <taxon>Pigmentiphaga</taxon>
    </lineage>
</organism>
<dbReference type="SUPFAM" id="SSF51735">
    <property type="entry name" value="NAD(P)-binding Rossmann-fold domains"/>
    <property type="match status" value="1"/>
</dbReference>
<reference evidence="2 3" key="1">
    <citation type="submission" date="2019-02" db="EMBL/GenBank/DDBJ databases">
        <title>Genomic Encyclopedia of Type Strains, Phase IV (KMG-IV): sequencing the most valuable type-strain genomes for metagenomic binning, comparative biology and taxonomic classification.</title>
        <authorList>
            <person name="Goeker M."/>
        </authorList>
    </citation>
    <scope>NUCLEOTIDE SEQUENCE [LARGE SCALE GENOMIC DNA]</scope>
    <source>
        <strain evidence="2 3">K24</strain>
    </source>
</reference>
<dbReference type="InterPro" id="IPR051207">
    <property type="entry name" value="ComplexI_NDUFA9_subunit"/>
</dbReference>
<name>A0A4Q7NHZ0_9BURK</name>
<keyword evidence="3" id="KW-1185">Reference proteome</keyword>
<evidence type="ECO:0000313" key="2">
    <source>
        <dbReference type="EMBL" id="RZS84458.1"/>
    </source>
</evidence>
<evidence type="ECO:0000313" key="3">
    <source>
        <dbReference type="Proteomes" id="UP000292445"/>
    </source>
</evidence>
<dbReference type="CDD" id="cd05271">
    <property type="entry name" value="NDUFA9_like_SDR_a"/>
    <property type="match status" value="1"/>
</dbReference>
<gene>
    <name evidence="2" type="ORF">EV675_0475</name>
</gene>
<protein>
    <submittedName>
        <fullName evidence="2">NADH dehydrogenase</fullName>
    </submittedName>
</protein>
<dbReference type="RefSeq" id="WP_242621310.1">
    <property type="nucleotide sequence ID" value="NZ_SGXC01000001.1"/>
</dbReference>
<dbReference type="PANTHER" id="PTHR12126:SF11">
    <property type="entry name" value="NADH DEHYDROGENASE [UBIQUINONE] 1 ALPHA SUBCOMPLEX SUBUNIT 9, MITOCHONDRIAL"/>
    <property type="match status" value="1"/>
</dbReference>
<dbReference type="EMBL" id="SGXC01000001">
    <property type="protein sequence ID" value="RZS84458.1"/>
    <property type="molecule type" value="Genomic_DNA"/>
</dbReference>
<accession>A0A4Q7NHZ0</accession>
<dbReference type="InterPro" id="IPR001509">
    <property type="entry name" value="Epimerase_deHydtase"/>
</dbReference>